<gene>
    <name evidence="1" type="ORF">BDV96DRAFT_642840</name>
</gene>
<dbReference type="GO" id="GO:0009306">
    <property type="term" value="P:protein secretion"/>
    <property type="evidence" value="ECO:0007669"/>
    <property type="project" value="InterPro"/>
</dbReference>
<dbReference type="InterPro" id="IPR024242">
    <property type="entry name" value="NCE101"/>
</dbReference>
<dbReference type="Proteomes" id="UP000799770">
    <property type="component" value="Unassembled WGS sequence"/>
</dbReference>
<dbReference type="OrthoDB" id="2155101at2759"/>
<protein>
    <recommendedName>
        <fullName evidence="3">Non-classical export protein 1</fullName>
    </recommendedName>
</protein>
<proteinExistence type="predicted"/>
<dbReference type="AlphaFoldDB" id="A0A6A5ZHJ6"/>
<name>A0A6A5ZHJ6_9PLEO</name>
<evidence type="ECO:0008006" key="3">
    <source>
        <dbReference type="Google" id="ProtNLM"/>
    </source>
</evidence>
<dbReference type="Pfam" id="PF11654">
    <property type="entry name" value="NCE101"/>
    <property type="match status" value="1"/>
</dbReference>
<reference evidence="1" key="1">
    <citation type="journal article" date="2020" name="Stud. Mycol.">
        <title>101 Dothideomycetes genomes: a test case for predicting lifestyles and emergence of pathogens.</title>
        <authorList>
            <person name="Haridas S."/>
            <person name="Albert R."/>
            <person name="Binder M."/>
            <person name="Bloem J."/>
            <person name="Labutti K."/>
            <person name="Salamov A."/>
            <person name="Andreopoulos B."/>
            <person name="Baker S."/>
            <person name="Barry K."/>
            <person name="Bills G."/>
            <person name="Bluhm B."/>
            <person name="Cannon C."/>
            <person name="Castanera R."/>
            <person name="Culley D."/>
            <person name="Daum C."/>
            <person name="Ezra D."/>
            <person name="Gonzalez J."/>
            <person name="Henrissat B."/>
            <person name="Kuo A."/>
            <person name="Liang C."/>
            <person name="Lipzen A."/>
            <person name="Lutzoni F."/>
            <person name="Magnuson J."/>
            <person name="Mondo S."/>
            <person name="Nolan M."/>
            <person name="Ohm R."/>
            <person name="Pangilinan J."/>
            <person name="Park H.-J."/>
            <person name="Ramirez L."/>
            <person name="Alfaro M."/>
            <person name="Sun H."/>
            <person name="Tritt A."/>
            <person name="Yoshinaga Y."/>
            <person name="Zwiers L.-H."/>
            <person name="Turgeon B."/>
            <person name="Goodwin S."/>
            <person name="Spatafora J."/>
            <person name="Crous P."/>
            <person name="Grigoriev I."/>
        </authorList>
    </citation>
    <scope>NUCLEOTIDE SEQUENCE</scope>
    <source>
        <strain evidence="1">CBS 627.86</strain>
    </source>
</reference>
<dbReference type="EMBL" id="ML977316">
    <property type="protein sequence ID" value="KAF2118656.1"/>
    <property type="molecule type" value="Genomic_DNA"/>
</dbReference>
<evidence type="ECO:0000313" key="2">
    <source>
        <dbReference type="Proteomes" id="UP000799770"/>
    </source>
</evidence>
<organism evidence="1 2">
    <name type="scientific">Lophiotrema nucula</name>
    <dbReference type="NCBI Taxonomy" id="690887"/>
    <lineage>
        <taxon>Eukaryota</taxon>
        <taxon>Fungi</taxon>
        <taxon>Dikarya</taxon>
        <taxon>Ascomycota</taxon>
        <taxon>Pezizomycotina</taxon>
        <taxon>Dothideomycetes</taxon>
        <taxon>Pleosporomycetidae</taxon>
        <taxon>Pleosporales</taxon>
        <taxon>Lophiotremataceae</taxon>
        <taxon>Lophiotrema</taxon>
    </lineage>
</organism>
<sequence>MAYQYIISRSLDPVFAIAIGVGAALTRINREEKEKGRSTPETLEALKRRMQIAWTGKDK</sequence>
<accession>A0A6A5ZHJ6</accession>
<evidence type="ECO:0000313" key="1">
    <source>
        <dbReference type="EMBL" id="KAF2118656.1"/>
    </source>
</evidence>
<keyword evidence="2" id="KW-1185">Reference proteome</keyword>